<dbReference type="PANTHER" id="PTHR13604:SF0">
    <property type="entry name" value="ABASIC SITE PROCESSING PROTEIN HMCES"/>
    <property type="match status" value="1"/>
</dbReference>
<dbReference type="SUPFAM" id="SSF143081">
    <property type="entry name" value="BB1717-like"/>
    <property type="match status" value="1"/>
</dbReference>
<evidence type="ECO:0000256" key="3">
    <source>
        <dbReference type="ARBA" id="ARBA00022763"/>
    </source>
</evidence>
<protein>
    <recommendedName>
        <fullName evidence="8">Abasic site processing protein</fullName>
        <ecNumber evidence="8">3.4.-.-</ecNumber>
    </recommendedName>
</protein>
<evidence type="ECO:0000256" key="8">
    <source>
        <dbReference type="RuleBase" id="RU364100"/>
    </source>
</evidence>
<accession>A0A1N6XAY3</accession>
<reference evidence="9 10" key="1">
    <citation type="submission" date="2017-01" db="EMBL/GenBank/DDBJ databases">
        <authorList>
            <person name="Mah S.A."/>
            <person name="Swanson W.J."/>
            <person name="Moy G.W."/>
            <person name="Vacquier V.D."/>
        </authorList>
    </citation>
    <scope>NUCLEOTIDE SEQUENCE [LARGE SCALE GENOMIC DNA]</scope>
    <source>
        <strain evidence="9 10">RU36E</strain>
    </source>
</reference>
<dbReference type="Pfam" id="PF02586">
    <property type="entry name" value="SRAP"/>
    <property type="match status" value="1"/>
</dbReference>
<sequence>MCSHYEAPSPERLKQAFGVAVAPGAQIELWPGYRGSFLRELEGEIQAETGVFGLLPGWAKDEKLARRTYNARSETAAEKPSFRSAWRHARHCVIPAVAIYEPDWRSGKAVPTRIERRDGGLLLIAGLWESWQNPAGLQVLSYSMLTVNADQHPLMSQYHRPTDEKRMVVILPSSQVEAWLRAPANESQAFLQQYPADRLCALP</sequence>
<dbReference type="Proteomes" id="UP000185841">
    <property type="component" value="Unassembled WGS sequence"/>
</dbReference>
<dbReference type="InterPro" id="IPR003738">
    <property type="entry name" value="SRAP"/>
</dbReference>
<proteinExistence type="inferred from homology"/>
<dbReference type="EMBL" id="FTMP01000012">
    <property type="protein sequence ID" value="SIQ99427.1"/>
    <property type="molecule type" value="Genomic_DNA"/>
</dbReference>
<dbReference type="GO" id="GO:0003697">
    <property type="term" value="F:single-stranded DNA binding"/>
    <property type="evidence" value="ECO:0007669"/>
    <property type="project" value="InterPro"/>
</dbReference>
<dbReference type="GO" id="GO:0016829">
    <property type="term" value="F:lyase activity"/>
    <property type="evidence" value="ECO:0007669"/>
    <property type="project" value="UniProtKB-KW"/>
</dbReference>
<dbReference type="GO" id="GO:0008233">
    <property type="term" value="F:peptidase activity"/>
    <property type="evidence" value="ECO:0007669"/>
    <property type="project" value="UniProtKB-KW"/>
</dbReference>
<evidence type="ECO:0000256" key="5">
    <source>
        <dbReference type="ARBA" id="ARBA00023124"/>
    </source>
</evidence>
<keyword evidence="4 8" id="KW-0378">Hydrolase</keyword>
<evidence type="ECO:0000313" key="9">
    <source>
        <dbReference type="EMBL" id="SIQ99427.1"/>
    </source>
</evidence>
<dbReference type="Gene3D" id="3.90.1680.10">
    <property type="entry name" value="SOS response associated peptidase-like"/>
    <property type="match status" value="1"/>
</dbReference>
<dbReference type="RefSeq" id="WP_076429307.1">
    <property type="nucleotide sequence ID" value="NZ_FTMP01000012.1"/>
</dbReference>
<dbReference type="PANTHER" id="PTHR13604">
    <property type="entry name" value="DC12-RELATED"/>
    <property type="match status" value="1"/>
</dbReference>
<keyword evidence="5" id="KW-0190">Covalent protein-DNA linkage</keyword>
<dbReference type="InterPro" id="IPR036590">
    <property type="entry name" value="SRAP-like"/>
</dbReference>
<evidence type="ECO:0000256" key="6">
    <source>
        <dbReference type="ARBA" id="ARBA00023125"/>
    </source>
</evidence>
<keyword evidence="3" id="KW-0227">DNA damage</keyword>
<evidence type="ECO:0000256" key="2">
    <source>
        <dbReference type="ARBA" id="ARBA00022670"/>
    </source>
</evidence>
<keyword evidence="7" id="KW-0456">Lyase</keyword>
<dbReference type="GO" id="GO:0006508">
    <property type="term" value="P:proteolysis"/>
    <property type="evidence" value="ECO:0007669"/>
    <property type="project" value="UniProtKB-KW"/>
</dbReference>
<keyword evidence="6" id="KW-0238">DNA-binding</keyword>
<dbReference type="EC" id="3.4.-.-" evidence="8"/>
<evidence type="ECO:0000256" key="1">
    <source>
        <dbReference type="ARBA" id="ARBA00008136"/>
    </source>
</evidence>
<organism evidence="9 10">
    <name type="scientific">Aquipseudomonas alcaligenes</name>
    <name type="common">Pseudomonas alcaligenes</name>
    <dbReference type="NCBI Taxonomy" id="43263"/>
    <lineage>
        <taxon>Bacteria</taxon>
        <taxon>Pseudomonadati</taxon>
        <taxon>Pseudomonadota</taxon>
        <taxon>Gammaproteobacteria</taxon>
        <taxon>Pseudomonadales</taxon>
        <taxon>Pseudomonadaceae</taxon>
        <taxon>Aquipseudomonas</taxon>
    </lineage>
</organism>
<comment type="similarity">
    <text evidence="1 8">Belongs to the SOS response-associated peptidase family.</text>
</comment>
<evidence type="ECO:0000256" key="4">
    <source>
        <dbReference type="ARBA" id="ARBA00022801"/>
    </source>
</evidence>
<gene>
    <name evidence="9" type="ORF">SAMN05878282_11261</name>
</gene>
<evidence type="ECO:0000313" key="10">
    <source>
        <dbReference type="Proteomes" id="UP000185841"/>
    </source>
</evidence>
<name>A0A1N6XAY3_AQUAC</name>
<dbReference type="GO" id="GO:0106300">
    <property type="term" value="P:protein-DNA covalent cross-linking repair"/>
    <property type="evidence" value="ECO:0007669"/>
    <property type="project" value="InterPro"/>
</dbReference>
<evidence type="ECO:0000256" key="7">
    <source>
        <dbReference type="ARBA" id="ARBA00023239"/>
    </source>
</evidence>
<keyword evidence="2 8" id="KW-0645">Protease</keyword>
<dbReference type="AlphaFoldDB" id="A0A1N6XAY3"/>